<organism evidence="2 3">
    <name type="scientific">Crucibulum laeve</name>
    <dbReference type="NCBI Taxonomy" id="68775"/>
    <lineage>
        <taxon>Eukaryota</taxon>
        <taxon>Fungi</taxon>
        <taxon>Dikarya</taxon>
        <taxon>Basidiomycota</taxon>
        <taxon>Agaricomycotina</taxon>
        <taxon>Agaricomycetes</taxon>
        <taxon>Agaricomycetidae</taxon>
        <taxon>Agaricales</taxon>
        <taxon>Agaricineae</taxon>
        <taxon>Nidulariaceae</taxon>
        <taxon>Crucibulum</taxon>
    </lineage>
</organism>
<keyword evidence="3" id="KW-1185">Reference proteome</keyword>
<dbReference type="OrthoDB" id="2802169at2759"/>
<feature type="region of interest" description="Disordered" evidence="1">
    <location>
        <begin position="1"/>
        <end position="356"/>
    </location>
</feature>
<gene>
    <name evidence="2" type="ORF">BDQ12DRAFT_684556</name>
</gene>
<dbReference type="STRING" id="68775.A0A5C3LZB8"/>
<evidence type="ECO:0000256" key="1">
    <source>
        <dbReference type="SAM" id="MobiDB-lite"/>
    </source>
</evidence>
<dbReference type="Proteomes" id="UP000308652">
    <property type="component" value="Unassembled WGS sequence"/>
</dbReference>
<name>A0A5C3LZB8_9AGAR</name>
<feature type="compositionally biased region" description="Polar residues" evidence="1">
    <location>
        <begin position="23"/>
        <end position="34"/>
    </location>
</feature>
<feature type="compositionally biased region" description="Acidic residues" evidence="1">
    <location>
        <begin position="233"/>
        <end position="245"/>
    </location>
</feature>
<proteinExistence type="predicted"/>
<feature type="compositionally biased region" description="Acidic residues" evidence="1">
    <location>
        <begin position="107"/>
        <end position="122"/>
    </location>
</feature>
<evidence type="ECO:0000313" key="3">
    <source>
        <dbReference type="Proteomes" id="UP000308652"/>
    </source>
</evidence>
<protein>
    <submittedName>
        <fullName evidence="2">Uncharacterized protein</fullName>
    </submittedName>
</protein>
<dbReference type="AlphaFoldDB" id="A0A5C3LZB8"/>
<feature type="compositionally biased region" description="Low complexity" evidence="1">
    <location>
        <begin position="182"/>
        <end position="192"/>
    </location>
</feature>
<feature type="compositionally biased region" description="Basic and acidic residues" evidence="1">
    <location>
        <begin position="38"/>
        <end position="47"/>
    </location>
</feature>
<sequence length="401" mass="44170">MDQDLAQRPKKSKKHCDSAPHKLTQSKFFGTSASAMRPARDSRRHSLDNPFAPGPSRSQEEKENAYIVIDDSDGDDLGPIVQPDIEVEDLEPDRSDLSMAANCSGDLDMDLEEPPDAVEQEDGYISPTPSRSRDTDDLSSPPSAARRTRVKKEPGLRGIESDDDFGADALSSPMSAVKIRRSNSPPSRRAASITPTKNSQGARRILVHETPGQFSRDIENIQFPGPDLRDFDLTSEIDVFEDEIPDGSGSTAPPTPSPETPLDQQADPTGFIDVGDFTNPEEDHATRTKVVMEGWREKWALGGKGLSRAPEKKPSPTNRASAIRRSETNVTQNGRHSIARASPQSVPTKHNAFRPLMPLKPRRSLVFFHTVETRKVSRTVEEVSDNEERMEAEASLVSVRA</sequence>
<reference evidence="2 3" key="1">
    <citation type="journal article" date="2019" name="Nat. Ecol. Evol.">
        <title>Megaphylogeny resolves global patterns of mushroom evolution.</title>
        <authorList>
            <person name="Varga T."/>
            <person name="Krizsan K."/>
            <person name="Foldi C."/>
            <person name="Dima B."/>
            <person name="Sanchez-Garcia M."/>
            <person name="Sanchez-Ramirez S."/>
            <person name="Szollosi G.J."/>
            <person name="Szarkandi J.G."/>
            <person name="Papp V."/>
            <person name="Albert L."/>
            <person name="Andreopoulos W."/>
            <person name="Angelini C."/>
            <person name="Antonin V."/>
            <person name="Barry K.W."/>
            <person name="Bougher N.L."/>
            <person name="Buchanan P."/>
            <person name="Buyck B."/>
            <person name="Bense V."/>
            <person name="Catcheside P."/>
            <person name="Chovatia M."/>
            <person name="Cooper J."/>
            <person name="Damon W."/>
            <person name="Desjardin D."/>
            <person name="Finy P."/>
            <person name="Geml J."/>
            <person name="Haridas S."/>
            <person name="Hughes K."/>
            <person name="Justo A."/>
            <person name="Karasinski D."/>
            <person name="Kautmanova I."/>
            <person name="Kiss B."/>
            <person name="Kocsube S."/>
            <person name="Kotiranta H."/>
            <person name="LaButti K.M."/>
            <person name="Lechner B.E."/>
            <person name="Liimatainen K."/>
            <person name="Lipzen A."/>
            <person name="Lukacs Z."/>
            <person name="Mihaltcheva S."/>
            <person name="Morgado L.N."/>
            <person name="Niskanen T."/>
            <person name="Noordeloos M.E."/>
            <person name="Ohm R.A."/>
            <person name="Ortiz-Santana B."/>
            <person name="Ovrebo C."/>
            <person name="Racz N."/>
            <person name="Riley R."/>
            <person name="Savchenko A."/>
            <person name="Shiryaev A."/>
            <person name="Soop K."/>
            <person name="Spirin V."/>
            <person name="Szebenyi C."/>
            <person name="Tomsovsky M."/>
            <person name="Tulloss R.E."/>
            <person name="Uehling J."/>
            <person name="Grigoriev I.V."/>
            <person name="Vagvolgyi C."/>
            <person name="Papp T."/>
            <person name="Martin F.M."/>
            <person name="Miettinen O."/>
            <person name="Hibbett D.S."/>
            <person name="Nagy L.G."/>
        </authorList>
    </citation>
    <scope>NUCLEOTIDE SEQUENCE [LARGE SCALE GENOMIC DNA]</scope>
    <source>
        <strain evidence="2 3">CBS 166.37</strain>
    </source>
</reference>
<accession>A0A5C3LZB8</accession>
<evidence type="ECO:0000313" key="2">
    <source>
        <dbReference type="EMBL" id="TFK38045.1"/>
    </source>
</evidence>
<dbReference type="EMBL" id="ML213605">
    <property type="protein sequence ID" value="TFK38045.1"/>
    <property type="molecule type" value="Genomic_DNA"/>
</dbReference>